<name>A0A9Q3HMJ2_9BASI</name>
<organism evidence="1 2">
    <name type="scientific">Austropuccinia psidii MF-1</name>
    <dbReference type="NCBI Taxonomy" id="1389203"/>
    <lineage>
        <taxon>Eukaryota</taxon>
        <taxon>Fungi</taxon>
        <taxon>Dikarya</taxon>
        <taxon>Basidiomycota</taxon>
        <taxon>Pucciniomycotina</taxon>
        <taxon>Pucciniomycetes</taxon>
        <taxon>Pucciniales</taxon>
        <taxon>Sphaerophragmiaceae</taxon>
        <taxon>Austropuccinia</taxon>
    </lineage>
</organism>
<dbReference type="Gene3D" id="3.10.10.10">
    <property type="entry name" value="HIV Type 1 Reverse Transcriptase, subunit A, domain 1"/>
    <property type="match status" value="1"/>
</dbReference>
<proteinExistence type="predicted"/>
<dbReference type="PANTHER" id="PTHR24559:SF444">
    <property type="entry name" value="REVERSE TRANSCRIPTASE DOMAIN-CONTAINING PROTEIN"/>
    <property type="match status" value="1"/>
</dbReference>
<dbReference type="AlphaFoldDB" id="A0A9Q3HMJ2"/>
<dbReference type="SUPFAM" id="SSF56672">
    <property type="entry name" value="DNA/RNA polymerases"/>
    <property type="match status" value="1"/>
</dbReference>
<comment type="caution">
    <text evidence="1">The sequence shown here is derived from an EMBL/GenBank/DDBJ whole genome shotgun (WGS) entry which is preliminary data.</text>
</comment>
<dbReference type="Proteomes" id="UP000765509">
    <property type="component" value="Unassembled WGS sequence"/>
</dbReference>
<dbReference type="InterPro" id="IPR053134">
    <property type="entry name" value="RNA-dir_DNA_polymerase"/>
</dbReference>
<dbReference type="PANTHER" id="PTHR24559">
    <property type="entry name" value="TRANSPOSON TY3-I GAG-POL POLYPROTEIN"/>
    <property type="match status" value="1"/>
</dbReference>
<evidence type="ECO:0000313" key="2">
    <source>
        <dbReference type="Proteomes" id="UP000765509"/>
    </source>
</evidence>
<accession>A0A9Q3HMJ2</accession>
<evidence type="ECO:0008006" key="3">
    <source>
        <dbReference type="Google" id="ProtNLM"/>
    </source>
</evidence>
<protein>
    <recommendedName>
        <fullName evidence="3">CCHC-type domain-containing protein</fullName>
    </recommendedName>
</protein>
<dbReference type="InterPro" id="IPR043502">
    <property type="entry name" value="DNA/RNA_pol_sf"/>
</dbReference>
<dbReference type="EMBL" id="AVOT02021842">
    <property type="protein sequence ID" value="MBW0510908.1"/>
    <property type="molecule type" value="Genomic_DNA"/>
</dbReference>
<keyword evidence="2" id="KW-1185">Reference proteome</keyword>
<reference evidence="1" key="1">
    <citation type="submission" date="2021-03" db="EMBL/GenBank/DDBJ databases">
        <title>Draft genome sequence of rust myrtle Austropuccinia psidii MF-1, a brazilian biotype.</title>
        <authorList>
            <person name="Quecine M.C."/>
            <person name="Pachon D.M.R."/>
            <person name="Bonatelli M.L."/>
            <person name="Correr F.H."/>
            <person name="Franceschini L.M."/>
            <person name="Leite T.F."/>
            <person name="Margarido G.R.A."/>
            <person name="Almeida C.A."/>
            <person name="Ferrarezi J.A."/>
            <person name="Labate C.A."/>
        </authorList>
    </citation>
    <scope>NUCLEOTIDE SEQUENCE</scope>
    <source>
        <strain evidence="1">MF-1</strain>
    </source>
</reference>
<sequence>MSDSLINIKISMKCGGELEHNIKCRFIEPCSTENYISSMEDIITRTTISKTCTRSPIYSKIVPNTSIEDRRPQIPVLKCNKCGSTSHLSKTCTKKTKINESQVIKEVQCAKEKEESEQYFAVSEDIPTEDYHIEKITEFFEFTEVHTHLPQYLEDFYKVTNIQYSRMCKTKPARGKGYTSGSLCTIREHDVDITFNIDRPYPPVPRRPAYPGIPSAREALEKHIQELMKLGVLRKVAHNKEVEVTTPVIISWNNDKSRMVADFRELNTYTVPERYPIPRIQEASTQLSKYK</sequence>
<evidence type="ECO:0000313" key="1">
    <source>
        <dbReference type="EMBL" id="MBW0510908.1"/>
    </source>
</evidence>
<gene>
    <name evidence="1" type="ORF">O181_050623</name>
</gene>